<feature type="transmembrane region" description="Helical" evidence="1">
    <location>
        <begin position="845"/>
        <end position="876"/>
    </location>
</feature>
<keyword evidence="1" id="KW-0472">Membrane</keyword>
<feature type="transmembrane region" description="Helical" evidence="1">
    <location>
        <begin position="112"/>
        <end position="133"/>
    </location>
</feature>
<dbReference type="Proteomes" id="UP000863257">
    <property type="component" value="Unassembled WGS sequence"/>
</dbReference>
<feature type="transmembrane region" description="Helical" evidence="1">
    <location>
        <begin position="703"/>
        <end position="721"/>
    </location>
</feature>
<feature type="signal peptide" evidence="2">
    <location>
        <begin position="1"/>
        <end position="37"/>
    </location>
</feature>
<organism evidence="3">
    <name type="scientific">Vibrio vulnificus</name>
    <dbReference type="NCBI Taxonomy" id="672"/>
    <lineage>
        <taxon>Bacteria</taxon>
        <taxon>Pseudomonadati</taxon>
        <taxon>Pseudomonadota</taxon>
        <taxon>Gammaproteobacteria</taxon>
        <taxon>Vibrionales</taxon>
        <taxon>Vibrionaceae</taxon>
        <taxon>Vibrio</taxon>
    </lineage>
</organism>
<keyword evidence="2" id="KW-0732">Signal</keyword>
<comment type="caution">
    <text evidence="3">The sequence shown here is derived from an EMBL/GenBank/DDBJ whole genome shotgun (WGS) entry which is preliminary data.</text>
</comment>
<reference evidence="3" key="1">
    <citation type="journal article" date="2018" name="Genome Biol.">
        <title>SKESA: strategic k-mer extension for scrupulous assemblies.</title>
        <authorList>
            <person name="Souvorov A."/>
            <person name="Agarwala R."/>
            <person name="Lipman D.J."/>
        </authorList>
    </citation>
    <scope>NUCLEOTIDE SEQUENCE</scope>
    <source>
        <strain evidence="3">BCW_3452</strain>
    </source>
</reference>
<dbReference type="EMBL" id="DACRBY010000001">
    <property type="protein sequence ID" value="HAS8538447.1"/>
    <property type="molecule type" value="Genomic_DNA"/>
</dbReference>
<feature type="transmembrane region" description="Helical" evidence="1">
    <location>
        <begin position="741"/>
        <end position="761"/>
    </location>
</feature>
<feature type="chain" id="PRO_5034288106" evidence="2">
    <location>
        <begin position="38"/>
        <end position="955"/>
    </location>
</feature>
<proteinExistence type="predicted"/>
<evidence type="ECO:0000256" key="1">
    <source>
        <dbReference type="SAM" id="Phobius"/>
    </source>
</evidence>
<protein>
    <submittedName>
        <fullName evidence="3">Uncharacterized protein</fullName>
    </submittedName>
</protein>
<accession>A0A8H9K725</accession>
<name>A0A8H9K725_VIBVL</name>
<keyword evidence="1" id="KW-1133">Transmembrane helix</keyword>
<sequence>MLISFVNLLKNPKMKLINKLLTCLVVLLAISSAPSIASDDKPIDGSQVHYESVEDIFEPLSNKMALGLFGREGLVAFLGDFATEKQKEDVINLSDVEVSQFVAPFPESAFKVINAGMLVLYFTAFSFWVYLMGAYANNKLFNKQAGDDKYDESSKGALTSMLIKSMCSLFVCVPMVSFFTKDTYDGALSWAHVGSLKVFGIANHYAEKIDNLQTAVHPISAPIYKIPEPSYIYDTKRDAMDDLFGFTHCLAANFGRIDPAQVLANESINVTQDGNVDVSFSYPSVAPLCSIVFSQEIDTYTAANIQGIERATGEPAPIRARDYLEKQKQAFSYISREALTDAIQFTNVVLFEALSGRKNFKHEETGQSYDYDFKNWVAECPEDVTDIAKANNGTVVSFLGDTQRAKLCISKKMTEFYAYPAEVGDSFDELVLSNKSVFTNRKYQSCNIQSKADLSDPAILDDCFKKTCNAIAPKGKYSGVFECAMMTHAKSRVVKDGELSRLGYLVTPARYATEVLMNNIPQEPQKPLMNMGITSKVMSTTINAPIEEIRAKQSRFVKSLLSEAGNAEGSFIMPELPSYLGSTSHVNQSVSDVFGFNRLISCLKTPASVIEYSVLGVMEPVTILCQNPLVEFHTFGKHLFKVGTYITLGEMTHQAFSYSKTYANGKAKDKYNNSKKDGSIDQTLTDNELSSKIDSFRSTFDNIVSYVGYGSVFGLIGVAIIDDVASVAGVTGSGAPFGFTPVSGGSVLSDPLLAGALGFAASYAQSNFDIATGWITILIFVAAFICTFVIPFAPALITYTALIAVFANFIVAFLVVSFQIIYVLSGTQDAVEDKVKRFVSKWALIMLRTPLIVLGFYVAMHFLVTLLPVIVEYAFLADDLLLAGNRSIVVSFMATLIMVFVYVIFFGVIMFKIFDSISGLFLHTRSLVFGDNSVDAYGKVDTLSTLKNNGNYFKG</sequence>
<dbReference type="AlphaFoldDB" id="A0A8H9K725"/>
<feature type="transmembrane region" description="Helical" evidence="1">
    <location>
        <begin position="888"/>
        <end position="911"/>
    </location>
</feature>
<evidence type="ECO:0000313" key="3">
    <source>
        <dbReference type="EMBL" id="HAS8538447.1"/>
    </source>
</evidence>
<keyword evidence="1" id="KW-0812">Transmembrane</keyword>
<feature type="transmembrane region" description="Helical" evidence="1">
    <location>
        <begin position="773"/>
        <end position="793"/>
    </location>
</feature>
<reference evidence="3" key="2">
    <citation type="submission" date="2019-01" db="EMBL/GenBank/DDBJ databases">
        <authorList>
            <consortium name="NCBI Pathogen Detection Project"/>
        </authorList>
    </citation>
    <scope>NUCLEOTIDE SEQUENCE</scope>
    <source>
        <strain evidence="3">BCW_3452</strain>
    </source>
</reference>
<feature type="transmembrane region" description="Helical" evidence="1">
    <location>
        <begin position="799"/>
        <end position="824"/>
    </location>
</feature>
<evidence type="ECO:0000256" key="2">
    <source>
        <dbReference type="SAM" id="SignalP"/>
    </source>
</evidence>
<gene>
    <name evidence="3" type="ORF">I7730_01375</name>
</gene>